<comment type="caution">
    <text evidence="2">The sequence shown here is derived from an EMBL/GenBank/DDBJ whole genome shotgun (WGS) entry which is preliminary data.</text>
</comment>
<dbReference type="RefSeq" id="WP_003488616.1">
    <property type="nucleotide sequence ID" value="NZ_JXSU01000007.1"/>
</dbReference>
<organism evidence="2 3">
    <name type="scientific">Clostridium botulinum B2 450</name>
    <dbReference type="NCBI Taxonomy" id="1379739"/>
    <lineage>
        <taxon>Bacteria</taxon>
        <taxon>Bacillati</taxon>
        <taxon>Bacillota</taxon>
        <taxon>Clostridia</taxon>
        <taxon>Eubacteriales</taxon>
        <taxon>Clostridiaceae</taxon>
        <taxon>Clostridium</taxon>
    </lineage>
</organism>
<dbReference type="EMBL" id="JXSU01000007">
    <property type="protein sequence ID" value="KIS22622.1"/>
    <property type="molecule type" value="Genomic_DNA"/>
</dbReference>
<accession>A0A0D1BS74</accession>
<dbReference type="Pfam" id="PF02557">
    <property type="entry name" value="VanY"/>
    <property type="match status" value="1"/>
</dbReference>
<sequence>MKKGFKKSLLFIIIIIICGFCYMLKNTSLNLEHSSVIGINTSFADKDKLVKENGVNIGPERLLVNRQNGLNKDYIPEGLSIPKISFSDNLEDEEKHVAGIIVKPLEELINTAKEEGIILLGNSGYRSYRSQKNIYKNRVKFQGKKLADAYVAKPGFSEHQTGLCIDITNKDRYFVEGTKEADWLAKNCYRFGFIIRYPKEKKSITNIEHEPWHIRYVGKEAAKYIYDNKITLEEYLGK</sequence>
<dbReference type="CDD" id="cd14852">
    <property type="entry name" value="LD-carboxypeptidase"/>
    <property type="match status" value="1"/>
</dbReference>
<keyword evidence="2" id="KW-0378">Hydrolase</keyword>
<dbReference type="InterPro" id="IPR003709">
    <property type="entry name" value="VanY-like_core_dom"/>
</dbReference>
<dbReference type="AlphaFoldDB" id="A0A0D1BS74"/>
<reference evidence="2 3" key="1">
    <citation type="submission" date="2014-06" db="EMBL/GenBank/DDBJ databases">
        <title>Genome characterization of distinct group I Clostridium botulinum lineages.</title>
        <authorList>
            <person name="Giordani F."/>
            <person name="Anselmo A."/>
            <person name="Fillo S."/>
            <person name="Palozzi A.M."/>
            <person name="Fortunato A."/>
            <person name="Gentile B."/>
            <person name="Ciammaruconi A."/>
            <person name="Anniballi F."/>
            <person name="De Medici D."/>
            <person name="Lista F."/>
        </authorList>
    </citation>
    <scope>NUCLEOTIDE SEQUENCE [LARGE SCALE GENOMIC DNA]</scope>
    <source>
        <strain evidence="2 3">B2 450</strain>
    </source>
</reference>
<dbReference type="SUPFAM" id="SSF55166">
    <property type="entry name" value="Hedgehog/DD-peptidase"/>
    <property type="match status" value="1"/>
</dbReference>
<keyword evidence="2" id="KW-0645">Protease</keyword>
<protein>
    <submittedName>
        <fullName evidence="2">D-alanyl-D-alanine carboxypeptidase</fullName>
    </submittedName>
</protein>
<dbReference type="GO" id="GO:0006508">
    <property type="term" value="P:proteolysis"/>
    <property type="evidence" value="ECO:0007669"/>
    <property type="project" value="InterPro"/>
</dbReference>
<dbReference type="InterPro" id="IPR009045">
    <property type="entry name" value="Zn_M74/Hedgehog-like"/>
</dbReference>
<dbReference type="PATRIC" id="fig|1379739.3.peg.941"/>
<proteinExistence type="predicted"/>
<name>A0A0D1BS74_CLOBO</name>
<dbReference type="OrthoDB" id="9792074at2"/>
<dbReference type="PANTHER" id="PTHR34385:SF1">
    <property type="entry name" value="PEPTIDOGLYCAN L-ALANYL-D-GLUTAMATE ENDOPEPTIDASE CWLK"/>
    <property type="match status" value="1"/>
</dbReference>
<dbReference type="GO" id="GO:0004180">
    <property type="term" value="F:carboxypeptidase activity"/>
    <property type="evidence" value="ECO:0007669"/>
    <property type="project" value="UniProtKB-KW"/>
</dbReference>
<dbReference type="PANTHER" id="PTHR34385">
    <property type="entry name" value="D-ALANYL-D-ALANINE CARBOXYPEPTIDASE"/>
    <property type="match status" value="1"/>
</dbReference>
<dbReference type="HOGENOM" id="CLU_054193_5_2_9"/>
<dbReference type="Proteomes" id="UP000032250">
    <property type="component" value="Unassembled WGS sequence"/>
</dbReference>
<dbReference type="InterPro" id="IPR052179">
    <property type="entry name" value="DD-CPase-like"/>
</dbReference>
<keyword evidence="2" id="KW-0121">Carboxypeptidase</keyword>
<gene>
    <name evidence="2" type="ORF">N495_03140</name>
</gene>
<feature type="domain" description="D-alanyl-D-alanine carboxypeptidase-like core" evidence="1">
    <location>
        <begin position="99"/>
        <end position="219"/>
    </location>
</feature>
<evidence type="ECO:0000313" key="3">
    <source>
        <dbReference type="Proteomes" id="UP000032250"/>
    </source>
</evidence>
<evidence type="ECO:0000259" key="1">
    <source>
        <dbReference type="Pfam" id="PF02557"/>
    </source>
</evidence>
<evidence type="ECO:0000313" key="2">
    <source>
        <dbReference type="EMBL" id="KIS22622.1"/>
    </source>
</evidence>
<dbReference type="InterPro" id="IPR058193">
    <property type="entry name" value="VanY/YodJ_core_dom"/>
</dbReference>
<dbReference type="Gene3D" id="3.30.1380.10">
    <property type="match status" value="1"/>
</dbReference>